<name>A0A8H5WJ24_FUSCI</name>
<dbReference type="PANTHER" id="PTHR45646:SF11">
    <property type="entry name" value="SERINE_THREONINE-PROTEIN KINASE DOA"/>
    <property type="match status" value="1"/>
</dbReference>
<dbReference type="EMBL" id="JAAQPE010000530">
    <property type="protein sequence ID" value="KAF5659973.1"/>
    <property type="molecule type" value="Genomic_DNA"/>
</dbReference>
<feature type="chain" id="PRO_5034946638" evidence="7">
    <location>
        <begin position="19"/>
        <end position="595"/>
    </location>
</feature>
<dbReference type="Pfam" id="PF00069">
    <property type="entry name" value="Pkinase"/>
    <property type="match status" value="1"/>
</dbReference>
<keyword evidence="2" id="KW-0808">Transferase</keyword>
<evidence type="ECO:0000256" key="5">
    <source>
        <dbReference type="ARBA" id="ARBA00022840"/>
    </source>
</evidence>
<accession>A0A8H5WJ24</accession>
<evidence type="ECO:0000259" key="8">
    <source>
        <dbReference type="PROSITE" id="PS50011"/>
    </source>
</evidence>
<evidence type="ECO:0000256" key="4">
    <source>
        <dbReference type="ARBA" id="ARBA00022777"/>
    </source>
</evidence>
<dbReference type="PROSITE" id="PS50011">
    <property type="entry name" value="PROTEIN_KINASE_DOM"/>
    <property type="match status" value="1"/>
</dbReference>
<dbReference type="Proteomes" id="UP000572754">
    <property type="component" value="Unassembled WGS sequence"/>
</dbReference>
<keyword evidence="10" id="KW-1185">Reference proteome</keyword>
<dbReference type="GO" id="GO:0043484">
    <property type="term" value="P:regulation of RNA splicing"/>
    <property type="evidence" value="ECO:0007669"/>
    <property type="project" value="TreeGrafter"/>
</dbReference>
<feature type="signal peptide" evidence="7">
    <location>
        <begin position="1"/>
        <end position="18"/>
    </location>
</feature>
<feature type="region of interest" description="Disordered" evidence="6">
    <location>
        <begin position="51"/>
        <end position="135"/>
    </location>
</feature>
<keyword evidence="7" id="KW-0732">Signal</keyword>
<dbReference type="Gene3D" id="1.10.510.10">
    <property type="entry name" value="Transferase(Phosphotransferase) domain 1"/>
    <property type="match status" value="1"/>
</dbReference>
<comment type="caution">
    <text evidence="9">The sequence shown here is derived from an EMBL/GenBank/DDBJ whole genome shotgun (WGS) entry which is preliminary data.</text>
</comment>
<sequence length="595" mass="66669">MRFISLAVLVPSISLCAANPINPRPTTLTTNAYEILNPKDVVEAFKDWFKPKSPVKGKNTDDSLCGDDSEKCTDKPKTSLDKGGVSDWDKVDQKVNGTASNDTNGDSKSESKPDVKSNESNPKSNNTNERKESLEWHDKRCFGPQQFGKHKDIYPISQQNYAGFACPETESKMIKKDDNSTFISYQRWIYGAPYLYSVYWKDSCELESGKTEQDVTDPLEEGYEPESRVCQETLTKAYRGCDNGGTGEQSSSGDVTVFATQPGDLPRGFERIDSSVLVEEERLPFYRRQDYYPMRIGQVSHGTYQVVAKLGYEHAGRQHVREVRDTFKISGPQGEHEVFVMPPLGMSLRTLQELQKGNVFQQTLVKSALDQTLLGLNYLHDADVIHTDIHSDNLLVALEDDSILSTVEDNEFHRPSARKVVDETVVHVSQYMLGGAGALTICDLGQARIGKVHRGNAMPLPYRAPEVILGMTWGNSVDVWSVGLLRGIFRVYDNSQELNDAYHLAAMTALLGPPPDVFLRRSDKTRKYWDSEGKWHGPVPLPSEGKLNSLDTKLSGEDRDQLIDFLAGVLTWLPEDRLNSAEAYFHPWLRGDGVE</sequence>
<feature type="domain" description="Protein kinase" evidence="8">
    <location>
        <begin position="238"/>
        <end position="589"/>
    </location>
</feature>
<dbReference type="SMART" id="SM00220">
    <property type="entry name" value="S_TKc"/>
    <property type="match status" value="1"/>
</dbReference>
<evidence type="ECO:0000256" key="6">
    <source>
        <dbReference type="SAM" id="MobiDB-lite"/>
    </source>
</evidence>
<evidence type="ECO:0000256" key="1">
    <source>
        <dbReference type="ARBA" id="ARBA00022527"/>
    </source>
</evidence>
<evidence type="ECO:0000313" key="10">
    <source>
        <dbReference type="Proteomes" id="UP000572754"/>
    </source>
</evidence>
<dbReference type="PANTHER" id="PTHR45646">
    <property type="entry name" value="SERINE/THREONINE-PROTEIN KINASE DOA-RELATED"/>
    <property type="match status" value="1"/>
</dbReference>
<dbReference type="AlphaFoldDB" id="A0A8H5WJ24"/>
<organism evidence="9 10">
    <name type="scientific">Fusarium circinatum</name>
    <name type="common">Pitch canker fungus</name>
    <name type="synonym">Gibberella circinata</name>
    <dbReference type="NCBI Taxonomy" id="48490"/>
    <lineage>
        <taxon>Eukaryota</taxon>
        <taxon>Fungi</taxon>
        <taxon>Dikarya</taxon>
        <taxon>Ascomycota</taxon>
        <taxon>Pezizomycotina</taxon>
        <taxon>Sordariomycetes</taxon>
        <taxon>Hypocreomycetidae</taxon>
        <taxon>Hypocreales</taxon>
        <taxon>Nectriaceae</taxon>
        <taxon>Fusarium</taxon>
        <taxon>Fusarium fujikuroi species complex</taxon>
    </lineage>
</organism>
<feature type="compositionally biased region" description="Basic and acidic residues" evidence="6">
    <location>
        <begin position="105"/>
        <end position="117"/>
    </location>
</feature>
<gene>
    <name evidence="9" type="ORF">FCIRC_12288</name>
</gene>
<dbReference type="GO" id="GO:0004674">
    <property type="term" value="F:protein serine/threonine kinase activity"/>
    <property type="evidence" value="ECO:0007669"/>
    <property type="project" value="UniProtKB-KW"/>
</dbReference>
<keyword evidence="4 9" id="KW-0418">Kinase</keyword>
<feature type="compositionally biased region" description="Polar residues" evidence="6">
    <location>
        <begin position="118"/>
        <end position="127"/>
    </location>
</feature>
<protein>
    <submittedName>
        <fullName evidence="9">Serine threonine kinase</fullName>
    </submittedName>
</protein>
<feature type="compositionally biased region" description="Basic and acidic residues" evidence="6">
    <location>
        <begin position="68"/>
        <end position="80"/>
    </location>
</feature>
<dbReference type="InterPro" id="IPR051175">
    <property type="entry name" value="CLK_kinases"/>
</dbReference>
<dbReference type="GO" id="GO:0005524">
    <property type="term" value="F:ATP binding"/>
    <property type="evidence" value="ECO:0007669"/>
    <property type="project" value="UniProtKB-KW"/>
</dbReference>
<dbReference type="InterPro" id="IPR011009">
    <property type="entry name" value="Kinase-like_dom_sf"/>
</dbReference>
<evidence type="ECO:0000313" key="9">
    <source>
        <dbReference type="EMBL" id="KAF5659973.1"/>
    </source>
</evidence>
<evidence type="ECO:0000256" key="7">
    <source>
        <dbReference type="SAM" id="SignalP"/>
    </source>
</evidence>
<dbReference type="SUPFAM" id="SSF56112">
    <property type="entry name" value="Protein kinase-like (PK-like)"/>
    <property type="match status" value="1"/>
</dbReference>
<proteinExistence type="predicted"/>
<dbReference type="GO" id="GO:0005634">
    <property type="term" value="C:nucleus"/>
    <property type="evidence" value="ECO:0007669"/>
    <property type="project" value="TreeGrafter"/>
</dbReference>
<evidence type="ECO:0000256" key="2">
    <source>
        <dbReference type="ARBA" id="ARBA00022679"/>
    </source>
</evidence>
<evidence type="ECO:0000256" key="3">
    <source>
        <dbReference type="ARBA" id="ARBA00022741"/>
    </source>
</evidence>
<keyword evidence="3" id="KW-0547">Nucleotide-binding</keyword>
<reference evidence="10" key="1">
    <citation type="journal article" date="2020" name="BMC Genomics">
        <title>Correction to: Identification and distribution of gene clusters required for synthesis of sphingolipid metabolism inhibitors in diverse species of the filamentous fungus Fusarium.</title>
        <authorList>
            <person name="Kim H.S."/>
            <person name="Lohmar J.M."/>
            <person name="Busman M."/>
            <person name="Brown D.W."/>
            <person name="Naumann T.A."/>
            <person name="Divon H.H."/>
            <person name="Lysoe E."/>
            <person name="Uhlig S."/>
            <person name="Proctor R.H."/>
        </authorList>
    </citation>
    <scope>NUCLEOTIDE SEQUENCE [LARGE SCALE GENOMIC DNA]</scope>
    <source>
        <strain evidence="10">NRRL 25331</strain>
    </source>
</reference>
<dbReference type="InterPro" id="IPR000719">
    <property type="entry name" value="Prot_kinase_dom"/>
</dbReference>
<keyword evidence="5" id="KW-0067">ATP-binding</keyword>
<keyword evidence="1" id="KW-0723">Serine/threonine-protein kinase</keyword>
<feature type="compositionally biased region" description="Polar residues" evidence="6">
    <location>
        <begin position="95"/>
        <end position="104"/>
    </location>
</feature>
<dbReference type="Gene3D" id="3.30.200.20">
    <property type="entry name" value="Phosphorylase Kinase, domain 1"/>
    <property type="match status" value="1"/>
</dbReference>
<reference evidence="9 10" key="2">
    <citation type="submission" date="2020-05" db="EMBL/GenBank/DDBJ databases">
        <title>Identification and distribution of gene clusters putatively required for synthesis of sphingolipid metabolism inhibitors in phylogenetically diverse species of the filamentous fungus Fusarium.</title>
        <authorList>
            <person name="Kim H.-S."/>
            <person name="Busman M."/>
            <person name="Brown D.W."/>
            <person name="Divon H."/>
            <person name="Uhlig S."/>
            <person name="Proctor R.H."/>
        </authorList>
    </citation>
    <scope>NUCLEOTIDE SEQUENCE [LARGE SCALE GENOMIC DNA]</scope>
    <source>
        <strain evidence="9 10">NRRL 25331</strain>
    </source>
</reference>